<evidence type="ECO:0000259" key="4">
    <source>
        <dbReference type="PROSITE" id="PS50932"/>
    </source>
</evidence>
<keyword evidence="6" id="KW-1185">Reference proteome</keyword>
<dbReference type="GO" id="GO:0003700">
    <property type="term" value="F:DNA-binding transcription factor activity"/>
    <property type="evidence" value="ECO:0007669"/>
    <property type="project" value="TreeGrafter"/>
</dbReference>
<dbReference type="CDD" id="cd01392">
    <property type="entry name" value="HTH_LacI"/>
    <property type="match status" value="1"/>
</dbReference>
<dbReference type="Proteomes" id="UP000236728">
    <property type="component" value="Unassembled WGS sequence"/>
</dbReference>
<evidence type="ECO:0000256" key="2">
    <source>
        <dbReference type="ARBA" id="ARBA00023125"/>
    </source>
</evidence>
<dbReference type="AlphaFoldDB" id="A0A1H6C2A1"/>
<dbReference type="SMART" id="SM00354">
    <property type="entry name" value="HTH_LACI"/>
    <property type="match status" value="1"/>
</dbReference>
<dbReference type="SUPFAM" id="SSF53822">
    <property type="entry name" value="Periplasmic binding protein-like I"/>
    <property type="match status" value="1"/>
</dbReference>
<gene>
    <name evidence="5" type="ORF">SAMN05421819_4186</name>
</gene>
<dbReference type="PANTHER" id="PTHR30146">
    <property type="entry name" value="LACI-RELATED TRANSCRIPTIONAL REPRESSOR"/>
    <property type="match status" value="1"/>
</dbReference>
<proteinExistence type="predicted"/>
<feature type="domain" description="HTH lacI-type" evidence="4">
    <location>
        <begin position="1"/>
        <end position="55"/>
    </location>
</feature>
<dbReference type="PROSITE" id="PS50932">
    <property type="entry name" value="HTH_LACI_2"/>
    <property type="match status" value="1"/>
</dbReference>
<evidence type="ECO:0000313" key="6">
    <source>
        <dbReference type="Proteomes" id="UP000236728"/>
    </source>
</evidence>
<dbReference type="CDD" id="cd06267">
    <property type="entry name" value="PBP1_LacI_sugar_binding-like"/>
    <property type="match status" value="1"/>
</dbReference>
<dbReference type="InterPro" id="IPR000843">
    <property type="entry name" value="HTH_LacI"/>
</dbReference>
<keyword evidence="1" id="KW-0805">Transcription regulation</keyword>
<sequence>MDILAVARKAGVSTATVSRVLNASPKVRAATAERVRTAIAELNYVPNNSARSLRSGRSNLMGLLISDVRNPFFPDLIEHFESLAGQHGIDVTFVNTGYSEERFSNGVRRLLERGVDGIAILTSELSREGIDRLRATNTPVVFLNQPTVIGNYPNITVDYVKGFRDAVDHLRMLGHSRIAFLSGPPTLSSATRRRKAFLAAMRACGMDKEEPWVFEGDHKIAGGRLVAQQLFSMAKPPTALICSNDMMAVGVLQGASQLGVRIPDALSLIGFDDLFLCEAVQPALTSLHLSRQEIASRAFYALQAGREDMPQAHASVILPHLVVRSSTAPVGGSKGKLKR</sequence>
<dbReference type="GO" id="GO:0000976">
    <property type="term" value="F:transcription cis-regulatory region binding"/>
    <property type="evidence" value="ECO:0007669"/>
    <property type="project" value="TreeGrafter"/>
</dbReference>
<name>A0A1H6C2A1_9BACT</name>
<dbReference type="PANTHER" id="PTHR30146:SF109">
    <property type="entry name" value="HTH-TYPE TRANSCRIPTIONAL REGULATOR GALS"/>
    <property type="match status" value="1"/>
</dbReference>
<organism evidence="5 6">
    <name type="scientific">Bryocella elongata</name>
    <dbReference type="NCBI Taxonomy" id="863522"/>
    <lineage>
        <taxon>Bacteria</taxon>
        <taxon>Pseudomonadati</taxon>
        <taxon>Acidobacteriota</taxon>
        <taxon>Terriglobia</taxon>
        <taxon>Terriglobales</taxon>
        <taxon>Acidobacteriaceae</taxon>
        <taxon>Bryocella</taxon>
    </lineage>
</organism>
<evidence type="ECO:0000313" key="5">
    <source>
        <dbReference type="EMBL" id="SEG67062.1"/>
    </source>
</evidence>
<dbReference type="Pfam" id="PF00356">
    <property type="entry name" value="LacI"/>
    <property type="match status" value="1"/>
</dbReference>
<dbReference type="EMBL" id="FNVA01000008">
    <property type="protein sequence ID" value="SEG67062.1"/>
    <property type="molecule type" value="Genomic_DNA"/>
</dbReference>
<keyword evidence="3" id="KW-0804">Transcription</keyword>
<dbReference type="InterPro" id="IPR010982">
    <property type="entry name" value="Lambda_DNA-bd_dom_sf"/>
</dbReference>
<dbReference type="OrthoDB" id="9796186at2"/>
<dbReference type="InterPro" id="IPR028082">
    <property type="entry name" value="Peripla_BP_I"/>
</dbReference>
<dbReference type="SUPFAM" id="SSF47413">
    <property type="entry name" value="lambda repressor-like DNA-binding domains"/>
    <property type="match status" value="1"/>
</dbReference>
<dbReference type="Pfam" id="PF13377">
    <property type="entry name" value="Peripla_BP_3"/>
    <property type="match status" value="1"/>
</dbReference>
<accession>A0A1H6C2A1</accession>
<dbReference type="Gene3D" id="3.40.50.2300">
    <property type="match status" value="2"/>
</dbReference>
<dbReference type="Gene3D" id="1.10.260.40">
    <property type="entry name" value="lambda repressor-like DNA-binding domains"/>
    <property type="match status" value="1"/>
</dbReference>
<evidence type="ECO:0000256" key="1">
    <source>
        <dbReference type="ARBA" id="ARBA00023015"/>
    </source>
</evidence>
<keyword evidence="2" id="KW-0238">DNA-binding</keyword>
<dbReference type="InterPro" id="IPR046335">
    <property type="entry name" value="LacI/GalR-like_sensor"/>
</dbReference>
<evidence type="ECO:0000256" key="3">
    <source>
        <dbReference type="ARBA" id="ARBA00023163"/>
    </source>
</evidence>
<protein>
    <submittedName>
        <fullName evidence="5">Transcriptional regulator, LacI family</fullName>
    </submittedName>
</protein>
<reference evidence="5 6" key="1">
    <citation type="submission" date="2016-10" db="EMBL/GenBank/DDBJ databases">
        <authorList>
            <person name="de Groot N.N."/>
        </authorList>
    </citation>
    <scope>NUCLEOTIDE SEQUENCE [LARGE SCALE GENOMIC DNA]</scope>
    <source>
        <strain evidence="5 6">DSM 22489</strain>
    </source>
</reference>